<protein>
    <submittedName>
        <fullName evidence="2">Uncharacterized protein</fullName>
    </submittedName>
</protein>
<dbReference type="AlphaFoldDB" id="A0A1Y1XGS1"/>
<dbReference type="Pfam" id="PF12784">
    <property type="entry name" value="PDDEXK_2"/>
    <property type="match status" value="2"/>
</dbReference>
<evidence type="ECO:0000313" key="2">
    <source>
        <dbReference type="EMBL" id="ORX84892.1"/>
    </source>
</evidence>
<gene>
    <name evidence="2" type="ORF">BCR32DRAFT_325712</name>
</gene>
<reference evidence="2 3" key="1">
    <citation type="submission" date="2016-08" db="EMBL/GenBank/DDBJ databases">
        <title>A Parts List for Fungal Cellulosomes Revealed by Comparative Genomics.</title>
        <authorList>
            <consortium name="DOE Joint Genome Institute"/>
            <person name="Haitjema C.H."/>
            <person name="Gilmore S.P."/>
            <person name="Henske J.K."/>
            <person name="Solomon K.V."/>
            <person name="De Groot R."/>
            <person name="Kuo A."/>
            <person name="Mondo S.J."/>
            <person name="Salamov A.A."/>
            <person name="Labutti K."/>
            <person name="Zhao Z."/>
            <person name="Chiniquy J."/>
            <person name="Barry K."/>
            <person name="Brewer H.M."/>
            <person name="Purvine S.O."/>
            <person name="Wright A.T."/>
            <person name="Boxma B."/>
            <person name="Van Alen T."/>
            <person name="Hackstein J.H."/>
            <person name="Baker S.E."/>
            <person name="Grigoriev I.V."/>
            <person name="O'Malley M.A."/>
        </authorList>
    </citation>
    <scope>NUCLEOTIDE SEQUENCE [LARGE SCALE GENOMIC DNA]</scope>
    <source>
        <strain evidence="2 3">S4</strain>
    </source>
</reference>
<evidence type="ECO:0000313" key="3">
    <source>
        <dbReference type="Proteomes" id="UP000193944"/>
    </source>
</evidence>
<dbReference type="NCBIfam" id="TIGR01784">
    <property type="entry name" value="T_den_put_tspse"/>
    <property type="match status" value="1"/>
</dbReference>
<dbReference type="OrthoDB" id="2398125at2759"/>
<feature type="region of interest" description="Disordered" evidence="1">
    <location>
        <begin position="100"/>
        <end position="131"/>
    </location>
</feature>
<proteinExistence type="predicted"/>
<dbReference type="InterPro" id="IPR010106">
    <property type="entry name" value="RpnA"/>
</dbReference>
<dbReference type="Proteomes" id="UP000193944">
    <property type="component" value="Unassembled WGS sequence"/>
</dbReference>
<sequence>MADLNIKIKPILDIIFKNLFGEKRNQKFMINFLNSILNREGNDRIIAIEYLKTGNTPIQVNKKLAKENERKRKRTEEKSIDDFGKFGDLDILVKNTSNKINDNNIDDNDDNNIDDNDDNIDDNDDNNNDNNNINALYLNNNYYQNIYREAESDIDEYNYCNIDKNYIENFKNKAKFEINSLLLNIKNEINNYIKKTIIKFNNDNASDDVDDEKLKAIMKTNTKKLVNEFLKEIYNEQSYRLTDLENNIINYIITKFCELNDEDGIRVKAKTNSDEYLNIEIQVQKTGNMFKRSLYYASGVIFQSLPRGNKYNDMPNLIMINILNYKLFKNTEKEKLKYHWVFTFKEKDTNEEKDFKGLLNIHFIELPKYKRLNQKVLQNKYPWILLLNDPNNKYFKEKEAPQIYLDARNELITLQKNPELVEIIRRREKEWTDYISEKYEIKMETKREKDIEHIFNLLVYLPLELVLNFDFPKEEVNCINRFMTDRNYSIEMLSKQLNFKKSKLLEFYNKSQSIKNKSTKRIKVLENN</sequence>
<dbReference type="PANTHER" id="PTHR41317">
    <property type="entry name" value="PD-(D_E)XK NUCLEASE FAMILY TRANSPOSASE"/>
    <property type="match status" value="1"/>
</dbReference>
<keyword evidence="3" id="KW-1185">Reference proteome</keyword>
<reference evidence="2 3" key="2">
    <citation type="submission" date="2016-08" db="EMBL/GenBank/DDBJ databases">
        <title>Pervasive Adenine N6-methylation of Active Genes in Fungi.</title>
        <authorList>
            <consortium name="DOE Joint Genome Institute"/>
            <person name="Mondo S.J."/>
            <person name="Dannebaum R.O."/>
            <person name="Kuo R.C."/>
            <person name="Labutti K."/>
            <person name="Haridas S."/>
            <person name="Kuo A."/>
            <person name="Salamov A."/>
            <person name="Ahrendt S.R."/>
            <person name="Lipzen A."/>
            <person name="Sullivan W."/>
            <person name="Andreopoulos W.B."/>
            <person name="Clum A."/>
            <person name="Lindquist E."/>
            <person name="Daum C."/>
            <person name="Ramamoorthy G.K."/>
            <person name="Gryganskyi A."/>
            <person name="Culley D."/>
            <person name="Magnuson J.K."/>
            <person name="James T.Y."/>
            <person name="O'Malley M.A."/>
            <person name="Stajich J.E."/>
            <person name="Spatafora J.W."/>
            <person name="Visel A."/>
            <person name="Grigoriev I.V."/>
        </authorList>
    </citation>
    <scope>NUCLEOTIDE SEQUENCE [LARGE SCALE GENOMIC DNA]</scope>
    <source>
        <strain evidence="2 3">S4</strain>
    </source>
</reference>
<dbReference type="PANTHER" id="PTHR41317:SF1">
    <property type="entry name" value="PD-(D_E)XK NUCLEASE FAMILY TRANSPOSASE"/>
    <property type="match status" value="1"/>
</dbReference>
<dbReference type="EMBL" id="MCFG01000044">
    <property type="protein sequence ID" value="ORX84892.1"/>
    <property type="molecule type" value="Genomic_DNA"/>
</dbReference>
<evidence type="ECO:0000256" key="1">
    <source>
        <dbReference type="SAM" id="MobiDB-lite"/>
    </source>
</evidence>
<feature type="compositionally biased region" description="Acidic residues" evidence="1">
    <location>
        <begin position="104"/>
        <end position="127"/>
    </location>
</feature>
<name>A0A1Y1XGS1_9FUNG</name>
<accession>A0A1Y1XGS1</accession>
<organism evidence="2 3">
    <name type="scientific">Anaeromyces robustus</name>
    <dbReference type="NCBI Taxonomy" id="1754192"/>
    <lineage>
        <taxon>Eukaryota</taxon>
        <taxon>Fungi</taxon>
        <taxon>Fungi incertae sedis</taxon>
        <taxon>Chytridiomycota</taxon>
        <taxon>Chytridiomycota incertae sedis</taxon>
        <taxon>Neocallimastigomycetes</taxon>
        <taxon>Neocallimastigales</taxon>
        <taxon>Neocallimastigaceae</taxon>
        <taxon>Anaeromyces</taxon>
    </lineage>
</organism>
<comment type="caution">
    <text evidence="2">The sequence shown here is derived from an EMBL/GenBank/DDBJ whole genome shotgun (WGS) entry which is preliminary data.</text>
</comment>